<evidence type="ECO:0000259" key="1">
    <source>
        <dbReference type="Pfam" id="PF07969"/>
    </source>
</evidence>
<gene>
    <name evidence="2" type="ORF">PSU4_03230</name>
</gene>
<organism evidence="2 3">
    <name type="scientific">Pseudonocardia sulfidoxydans NBRC 16205</name>
    <dbReference type="NCBI Taxonomy" id="1223511"/>
    <lineage>
        <taxon>Bacteria</taxon>
        <taxon>Bacillati</taxon>
        <taxon>Actinomycetota</taxon>
        <taxon>Actinomycetes</taxon>
        <taxon>Pseudonocardiales</taxon>
        <taxon>Pseudonocardiaceae</taxon>
        <taxon>Pseudonocardia</taxon>
    </lineage>
</organism>
<dbReference type="Gene3D" id="3.10.310.70">
    <property type="match status" value="1"/>
</dbReference>
<dbReference type="PANTHER" id="PTHR22642:SF2">
    <property type="entry name" value="PROTEIN LONG AFTER FAR-RED 3"/>
    <property type="match status" value="1"/>
</dbReference>
<dbReference type="InterPro" id="IPR011059">
    <property type="entry name" value="Metal-dep_hydrolase_composite"/>
</dbReference>
<dbReference type="PANTHER" id="PTHR22642">
    <property type="entry name" value="IMIDAZOLONEPROPIONASE"/>
    <property type="match status" value="1"/>
</dbReference>
<protein>
    <submittedName>
        <fullName evidence="2">Amidohydrolase</fullName>
    </submittedName>
</protein>
<dbReference type="RefSeq" id="WP_147101990.1">
    <property type="nucleotide sequence ID" value="NZ_BJVJ01000002.1"/>
</dbReference>
<dbReference type="Proteomes" id="UP000321685">
    <property type="component" value="Unassembled WGS sequence"/>
</dbReference>
<comment type="caution">
    <text evidence="2">The sequence shown here is derived from an EMBL/GenBank/DDBJ whole genome shotgun (WGS) entry which is preliminary data.</text>
</comment>
<dbReference type="Gene3D" id="3.20.20.140">
    <property type="entry name" value="Metal-dependent hydrolases"/>
    <property type="match status" value="1"/>
</dbReference>
<sequence>MRSLLVGVRVLDPAGPSVDGPAAVETDGDTVTWVGPAAEAAARAVGAHVLEVPGTTLTPTFVDAHVHATSSGLLLTGLDLGTCRSATQLLDALAAHAAGHDGDVVWGHGWAEDDWADPTPPSRAAIDRATGGRPTYLTRVDVHSALVSSALVDRARDAVDAEGWSSSGPLSADAHHHVRRAALAAVGRDQRDRAQRSFLAAAARAGIGTVHECAGPVVSGREDLAALLTVDAGVDVVGYWGEAVETARDARALLAATGAQGLAGDLFVDGSLGSRTAALRDPYRDADHRGRTFVSADAVVAHLVACSTAGVQAGFHAIGDAAIDRVLDGLAAAAEAVPAQMVRDARHRIEHLEMPDPARLALLADLGVVASVQPAFDAAWGGPGGLYAGRLGVDRAAGMNPFAALRAAGVALAFGSDSPVTALDPWGAVRAAAAHRTPGSGVGADVAFAAHVTGGHHAARSTDPLAGRIVAGARAGWALWDGDPSDGAAGRCLRTVHRGRVLFDALGGDDRLPLAGG</sequence>
<dbReference type="AlphaFoldDB" id="A0A511D982"/>
<dbReference type="InterPro" id="IPR013108">
    <property type="entry name" value="Amidohydro_3"/>
</dbReference>
<evidence type="ECO:0000313" key="2">
    <source>
        <dbReference type="EMBL" id="GEL21369.1"/>
    </source>
</evidence>
<feature type="domain" description="Amidohydrolase 3" evidence="1">
    <location>
        <begin position="54"/>
        <end position="503"/>
    </location>
</feature>
<proteinExistence type="predicted"/>
<reference evidence="2 3" key="1">
    <citation type="submission" date="2019-07" db="EMBL/GenBank/DDBJ databases">
        <title>Whole genome shotgun sequence of Pseudonocardia sulfidoxydans NBRC 16205.</title>
        <authorList>
            <person name="Hosoyama A."/>
            <person name="Uohara A."/>
            <person name="Ohji S."/>
            <person name="Ichikawa N."/>
        </authorList>
    </citation>
    <scope>NUCLEOTIDE SEQUENCE [LARGE SCALE GENOMIC DNA]</scope>
    <source>
        <strain evidence="2 3">NBRC 16205</strain>
    </source>
</reference>
<dbReference type="Pfam" id="PF07969">
    <property type="entry name" value="Amidohydro_3"/>
    <property type="match status" value="1"/>
</dbReference>
<keyword evidence="2" id="KW-0378">Hydrolase</keyword>
<dbReference type="EMBL" id="BJVJ01000002">
    <property type="protein sequence ID" value="GEL21369.1"/>
    <property type="molecule type" value="Genomic_DNA"/>
</dbReference>
<dbReference type="InterPro" id="IPR032466">
    <property type="entry name" value="Metal_Hydrolase"/>
</dbReference>
<dbReference type="OrthoDB" id="3173428at2"/>
<name>A0A511D982_9PSEU</name>
<dbReference type="SUPFAM" id="SSF51556">
    <property type="entry name" value="Metallo-dependent hydrolases"/>
    <property type="match status" value="1"/>
</dbReference>
<dbReference type="SUPFAM" id="SSF51338">
    <property type="entry name" value="Composite domain of metallo-dependent hydrolases"/>
    <property type="match status" value="1"/>
</dbReference>
<dbReference type="Gene3D" id="2.30.40.10">
    <property type="entry name" value="Urease, subunit C, domain 1"/>
    <property type="match status" value="1"/>
</dbReference>
<keyword evidence="3" id="KW-1185">Reference proteome</keyword>
<evidence type="ECO:0000313" key="3">
    <source>
        <dbReference type="Proteomes" id="UP000321685"/>
    </source>
</evidence>
<dbReference type="GO" id="GO:0016810">
    <property type="term" value="F:hydrolase activity, acting on carbon-nitrogen (but not peptide) bonds"/>
    <property type="evidence" value="ECO:0007669"/>
    <property type="project" value="InterPro"/>
</dbReference>
<accession>A0A511D982</accession>